<dbReference type="PANTHER" id="PTHR33332">
    <property type="entry name" value="REVERSE TRANSCRIPTASE DOMAIN-CONTAINING PROTEIN"/>
    <property type="match status" value="1"/>
</dbReference>
<accession>A0A2B4SA00</accession>
<protein>
    <recommendedName>
        <fullName evidence="1">Reverse transcriptase domain-containing protein</fullName>
    </recommendedName>
</protein>
<evidence type="ECO:0000259" key="1">
    <source>
        <dbReference type="Pfam" id="PF00078"/>
    </source>
</evidence>
<dbReference type="Proteomes" id="UP000225706">
    <property type="component" value="Unassembled WGS sequence"/>
</dbReference>
<dbReference type="AlphaFoldDB" id="A0A2B4SA00"/>
<dbReference type="InterPro" id="IPR000477">
    <property type="entry name" value="RT_dom"/>
</dbReference>
<sequence length="392" mass="44361">MPIALKVAALSPSLKKNDADFKPFSNFPPISNLTLFSKIIEKAVAEQLTDHVKSYHLDVMYQSAFKVLDSTETALLKVRNDILRAVDHNKSVILLLLDLSSAFDTVDHLILLSRLSHPFGIKEEVTEGEWSIDEATRKLQSSEAENYWKVAFEEGLNLDEKILEGHLCKTTTEDFKVRYDFTYLTPCGHQVRCKKKSWVLPGKAVASIQPQGPSVGSESDMLQVPFAQGGNPGYCQVQVLVAEQFEGEFNQLQDAVHERKGTVFLVSGGYGEKSLALPCDVSQALQSESVPAEDVVCKLLDLPSLKTPAPEDRKWIRCLMRDAKDCDRTDVLTFLRKMRQRVQQTDLHLHCKEWDEVLCTEDWNPDDIVARLPEFLQFLKQVQSYLAREMTE</sequence>
<reference evidence="3" key="1">
    <citation type="journal article" date="2017" name="bioRxiv">
        <title>Comparative analysis of the genomes of Stylophora pistillata and Acropora digitifera provides evidence for extensive differences between species of corals.</title>
        <authorList>
            <person name="Voolstra C.R."/>
            <person name="Li Y."/>
            <person name="Liew Y.J."/>
            <person name="Baumgarten S."/>
            <person name="Zoccola D."/>
            <person name="Flot J.-F."/>
            <person name="Tambutte S."/>
            <person name="Allemand D."/>
            <person name="Aranda M."/>
        </authorList>
    </citation>
    <scope>NUCLEOTIDE SEQUENCE [LARGE SCALE GENOMIC DNA]</scope>
</reference>
<organism evidence="2 3">
    <name type="scientific">Stylophora pistillata</name>
    <name type="common">Smooth cauliflower coral</name>
    <dbReference type="NCBI Taxonomy" id="50429"/>
    <lineage>
        <taxon>Eukaryota</taxon>
        <taxon>Metazoa</taxon>
        <taxon>Cnidaria</taxon>
        <taxon>Anthozoa</taxon>
        <taxon>Hexacorallia</taxon>
        <taxon>Scleractinia</taxon>
        <taxon>Astrocoeniina</taxon>
        <taxon>Pocilloporidae</taxon>
        <taxon>Stylophora</taxon>
    </lineage>
</organism>
<feature type="domain" description="Reverse transcriptase" evidence="1">
    <location>
        <begin position="24"/>
        <end position="115"/>
    </location>
</feature>
<proteinExistence type="predicted"/>
<evidence type="ECO:0000313" key="3">
    <source>
        <dbReference type="Proteomes" id="UP000225706"/>
    </source>
</evidence>
<comment type="caution">
    <text evidence="2">The sequence shown here is derived from an EMBL/GenBank/DDBJ whole genome shotgun (WGS) entry which is preliminary data.</text>
</comment>
<evidence type="ECO:0000313" key="2">
    <source>
        <dbReference type="EMBL" id="PFX25863.1"/>
    </source>
</evidence>
<dbReference type="STRING" id="50429.A0A2B4SA00"/>
<dbReference type="Pfam" id="PF00078">
    <property type="entry name" value="RVT_1"/>
    <property type="match status" value="1"/>
</dbReference>
<gene>
    <name evidence="2" type="ORF">AWC38_SpisGene9466</name>
</gene>
<name>A0A2B4SA00_STYPI</name>
<keyword evidence="3" id="KW-1185">Reference proteome</keyword>
<dbReference type="OrthoDB" id="10045177at2759"/>
<dbReference type="EMBL" id="LSMT01000140">
    <property type="protein sequence ID" value="PFX25863.1"/>
    <property type="molecule type" value="Genomic_DNA"/>
</dbReference>